<evidence type="ECO:0000256" key="1">
    <source>
        <dbReference type="SAM" id="MobiDB-lite"/>
    </source>
</evidence>
<keyword evidence="4" id="KW-1185">Reference proteome</keyword>
<organism evidence="3 4">
    <name type="scientific">Neurospora intermedia</name>
    <dbReference type="NCBI Taxonomy" id="5142"/>
    <lineage>
        <taxon>Eukaryota</taxon>
        <taxon>Fungi</taxon>
        <taxon>Dikarya</taxon>
        <taxon>Ascomycota</taxon>
        <taxon>Pezizomycotina</taxon>
        <taxon>Sordariomycetes</taxon>
        <taxon>Sordariomycetidae</taxon>
        <taxon>Sordariales</taxon>
        <taxon>Sordariaceae</taxon>
        <taxon>Neurospora</taxon>
    </lineage>
</organism>
<evidence type="ECO:0000256" key="2">
    <source>
        <dbReference type="SAM" id="Phobius"/>
    </source>
</evidence>
<gene>
    <name evidence="3" type="ORF">QR685DRAFT_100502</name>
</gene>
<dbReference type="PANTHER" id="PTHR12224">
    <property type="entry name" value="BETA-1,4-MANNOSYL-GLYCOPROTEIN BETA-1,4-N-ACETYLGLUCOSAMINYL-TRANSFERASE"/>
    <property type="match status" value="1"/>
</dbReference>
<feature type="region of interest" description="Disordered" evidence="1">
    <location>
        <begin position="478"/>
        <end position="511"/>
    </location>
</feature>
<evidence type="ECO:0008006" key="5">
    <source>
        <dbReference type="Google" id="ProtNLM"/>
    </source>
</evidence>
<evidence type="ECO:0000313" key="3">
    <source>
        <dbReference type="EMBL" id="KAL0466595.1"/>
    </source>
</evidence>
<dbReference type="EMBL" id="JAVLET010000012">
    <property type="protein sequence ID" value="KAL0466595.1"/>
    <property type="molecule type" value="Genomic_DNA"/>
</dbReference>
<accession>A0ABR3D1M2</accession>
<feature type="transmembrane region" description="Helical" evidence="2">
    <location>
        <begin position="12"/>
        <end position="30"/>
    </location>
</feature>
<comment type="caution">
    <text evidence="3">The sequence shown here is derived from an EMBL/GenBank/DDBJ whole genome shotgun (WGS) entry which is preliminary data.</text>
</comment>
<dbReference type="Proteomes" id="UP001451303">
    <property type="component" value="Unassembled WGS sequence"/>
</dbReference>
<name>A0ABR3D1M2_NEUIN</name>
<keyword evidence="2" id="KW-0812">Transmembrane</keyword>
<protein>
    <recommendedName>
        <fullName evidence="5">Glycosyltransferase family 17 protein</fullName>
    </recommendedName>
</protein>
<dbReference type="PANTHER" id="PTHR12224:SF0">
    <property type="entry name" value="BETA-1,4-MANNOSYL-GLYCOPROTEIN 4-BETA-N-ACETYLGLUCOSAMINYLTRANSFERASE"/>
    <property type="match status" value="1"/>
</dbReference>
<keyword evidence="2" id="KW-1133">Transmembrane helix</keyword>
<proteinExistence type="predicted"/>
<evidence type="ECO:0000313" key="4">
    <source>
        <dbReference type="Proteomes" id="UP001451303"/>
    </source>
</evidence>
<dbReference type="InterPro" id="IPR006813">
    <property type="entry name" value="Glyco_trans_17"/>
</dbReference>
<reference evidence="3 4" key="1">
    <citation type="submission" date="2023-09" db="EMBL/GenBank/DDBJ databases">
        <title>Multi-omics analysis of a traditional fermented food reveals byproduct-associated fungal strains for waste-to-food upcycling.</title>
        <authorList>
            <consortium name="Lawrence Berkeley National Laboratory"/>
            <person name="Rekdal V.M."/>
            <person name="Villalobos-Escobedo J.M."/>
            <person name="Rodriguez-Valeron N."/>
            <person name="Garcia M.O."/>
            <person name="Vasquez D.P."/>
            <person name="Damayanti I."/>
            <person name="Sorensen P.M."/>
            <person name="Baidoo E.E."/>
            <person name="De Carvalho A.C."/>
            <person name="Riley R."/>
            <person name="Lipzen A."/>
            <person name="He G."/>
            <person name="Yan M."/>
            <person name="Haridas S."/>
            <person name="Daum C."/>
            <person name="Yoshinaga Y."/>
            <person name="Ng V."/>
            <person name="Grigoriev I.V."/>
            <person name="Munk R."/>
            <person name="Nuraida L."/>
            <person name="Wijaya C.H."/>
            <person name="Morales P.-C."/>
            <person name="Keasling J.D."/>
        </authorList>
    </citation>
    <scope>NUCLEOTIDE SEQUENCE [LARGE SCALE GENOMIC DNA]</scope>
    <source>
        <strain evidence="3 4">FGSC 2613</strain>
    </source>
</reference>
<sequence length="511" mass="58384">MLLQPITNPSKCARFIVVVLSIWAFIYLFSPFNLRPDKNNPSHDDDDDEAHRDSSLSRHDICRPYGWKPYQSRQPSDPPRKIYDLVLVTTELDLLEVRLNTTWDAVDYYVLVESAKTFTGRNKPLLLKHALNSSSRFDAYKSKIIYHEVEYPEDFDPRPLTSGKAYASASGSVSSSPWEDFHLNAMFDQVFPSLADEVPAGNPSSSSSLSLIISRRPQINDILLLSLASEIPRPETLALLKDCTFPARLTLSSKTHYYSFQFIRRPSWFSRTHEYGPGYVDQKSQKVKWGHPQATVYKGVGGRMVKMSDLRYGSTSRPGSGVFTGSEGESGSNKWWTADWLDKGSYWLSLAKWWLWLWEGRESQQEQTLQNASWTCQFCFPTLSELLLLDTENDGRMNHRHRLGASFLGDNDEMERDRIVRYVREGKDLWADIHEQQEAAGKKWVFEDVVDNTDVPSLLLESPEGKEGGRLRFLMERGGRSGGFRDYDEASRVGVKDEEGGEETQEKVMGK</sequence>
<keyword evidence="2" id="KW-0472">Membrane</keyword>
<dbReference type="Pfam" id="PF04724">
    <property type="entry name" value="Glyco_transf_17"/>
    <property type="match status" value="2"/>
</dbReference>